<dbReference type="Gene3D" id="3.40.50.300">
    <property type="entry name" value="P-loop containing nucleotide triphosphate hydrolases"/>
    <property type="match status" value="1"/>
</dbReference>
<evidence type="ECO:0000313" key="2">
    <source>
        <dbReference type="EMBL" id="SCX19694.1"/>
    </source>
</evidence>
<dbReference type="Proteomes" id="UP000187891">
    <property type="component" value="Unassembled WGS sequence"/>
</dbReference>
<dbReference type="Pfam" id="PF04466">
    <property type="entry name" value="Terminase_3"/>
    <property type="match status" value="1"/>
</dbReference>
<dbReference type="InterPro" id="IPR035412">
    <property type="entry name" value="Terminase_L_N"/>
</dbReference>
<evidence type="ECO:0000259" key="1">
    <source>
        <dbReference type="Pfam" id="PF04466"/>
    </source>
</evidence>
<accession>A0A1R3TJT3</accession>
<protein>
    <submittedName>
        <fullName evidence="2">Mu-like prophage FluMu protein gp28</fullName>
    </submittedName>
</protein>
<dbReference type="RefSeq" id="WP_077119281.1">
    <property type="nucleotide sequence ID" value="NZ_FMUE01000003.1"/>
</dbReference>
<reference evidence="3" key="1">
    <citation type="submission" date="2016-10" db="EMBL/GenBank/DDBJ databases">
        <authorList>
            <person name="Wibberg D."/>
        </authorList>
    </citation>
    <scope>NUCLEOTIDE SEQUENCE [LARGE SCALE GENOMIC DNA]</scope>
</reference>
<organism evidence="2 3">
    <name type="scientific">Agrobacterium rosae</name>
    <dbReference type="NCBI Taxonomy" id="1972867"/>
    <lineage>
        <taxon>Bacteria</taxon>
        <taxon>Pseudomonadati</taxon>
        <taxon>Pseudomonadota</taxon>
        <taxon>Alphaproteobacteria</taxon>
        <taxon>Hyphomicrobiales</taxon>
        <taxon>Rhizobiaceae</taxon>
        <taxon>Rhizobium/Agrobacterium group</taxon>
        <taxon>Agrobacterium</taxon>
    </lineage>
</organism>
<gene>
    <name evidence="2" type="ORF">DSM25559_1881</name>
</gene>
<dbReference type="Gene3D" id="3.30.420.240">
    <property type="match status" value="1"/>
</dbReference>
<dbReference type="EMBL" id="FMUE01000003">
    <property type="protein sequence ID" value="SCX19694.1"/>
    <property type="molecule type" value="Genomic_DNA"/>
</dbReference>
<dbReference type="InterPro" id="IPR027417">
    <property type="entry name" value="P-loop_NTPase"/>
</dbReference>
<sequence>MTIPQNRKAQYAALIEAYRNDIGLFSRQVFGRVLRPKQLEFAEAFRTTRQISFKGGVGFGKTAVLAVIVWWSLICHDKVGVTLFAPTEGQIKSGIWKEIQQLYADMNPAFQSAFECTQTKASRLSAPAACFAEYRLASKDNPSAARGIHNVNNFVLVDEATGVDDEVFTDALINILTDENPKLCLISNPSKSDGYFWRTFNDPSISDDWIKITGKATDNPNLDEDGLRRLETQYGGKDSRQYRILVEGEFPLDSADGLIARSLIDLAVDNEEVLIAENSPYVWGVDPAKGLGRDRSVLVIRNDKTLTDIQTFTDLNEVQFAHKLRDIFQRTAAKQRPTTIAVDGIGSTLAPILKEFGLPVREVIVSKSPTRKPEKFNRLRDQLWWELKEWFETENVLIPNNVDLINELLMPTYNLDNGKIKVEGKKEIRKRLQGKSPDIADALALTFAVSTTLFTSKYGWNKPIQYDNLEWYE</sequence>
<dbReference type="AlphaFoldDB" id="A0A1R3TJT3"/>
<name>A0A1R3TJT3_9HYPH</name>
<dbReference type="STRING" id="1907666.DSM25559_1881"/>
<feature type="domain" description="Phage terminase large subunit N-terminal" evidence="1">
    <location>
        <begin position="53"/>
        <end position="249"/>
    </location>
</feature>
<proteinExistence type="predicted"/>
<evidence type="ECO:0000313" key="3">
    <source>
        <dbReference type="Proteomes" id="UP000187891"/>
    </source>
</evidence>